<organism evidence="2 3">
    <name type="scientific">Paraphoma chrysanthemicola</name>
    <dbReference type="NCBI Taxonomy" id="798071"/>
    <lineage>
        <taxon>Eukaryota</taxon>
        <taxon>Fungi</taxon>
        <taxon>Dikarya</taxon>
        <taxon>Ascomycota</taxon>
        <taxon>Pezizomycotina</taxon>
        <taxon>Dothideomycetes</taxon>
        <taxon>Pleosporomycetidae</taxon>
        <taxon>Pleosporales</taxon>
        <taxon>Pleosporineae</taxon>
        <taxon>Phaeosphaeriaceae</taxon>
        <taxon>Paraphoma</taxon>
    </lineage>
</organism>
<keyword evidence="3" id="KW-1185">Reference proteome</keyword>
<dbReference type="EMBL" id="JAGMVJ010000024">
    <property type="protein sequence ID" value="KAH7071705.1"/>
    <property type="molecule type" value="Genomic_DNA"/>
</dbReference>
<reference evidence="2" key="1">
    <citation type="journal article" date="2021" name="Nat. Commun.">
        <title>Genetic determinants of endophytism in the Arabidopsis root mycobiome.</title>
        <authorList>
            <person name="Mesny F."/>
            <person name="Miyauchi S."/>
            <person name="Thiergart T."/>
            <person name="Pickel B."/>
            <person name="Atanasova L."/>
            <person name="Karlsson M."/>
            <person name="Huettel B."/>
            <person name="Barry K.W."/>
            <person name="Haridas S."/>
            <person name="Chen C."/>
            <person name="Bauer D."/>
            <person name="Andreopoulos W."/>
            <person name="Pangilinan J."/>
            <person name="LaButti K."/>
            <person name="Riley R."/>
            <person name="Lipzen A."/>
            <person name="Clum A."/>
            <person name="Drula E."/>
            <person name="Henrissat B."/>
            <person name="Kohler A."/>
            <person name="Grigoriev I.V."/>
            <person name="Martin F.M."/>
            <person name="Hacquard S."/>
        </authorList>
    </citation>
    <scope>NUCLEOTIDE SEQUENCE</scope>
    <source>
        <strain evidence="2">MPI-SDFR-AT-0120</strain>
    </source>
</reference>
<gene>
    <name evidence="2" type="ORF">FB567DRAFT_554351</name>
</gene>
<accession>A0A8K0QTS5</accession>
<name>A0A8K0QTS5_9PLEO</name>
<proteinExistence type="predicted"/>
<dbReference type="AlphaFoldDB" id="A0A8K0QTS5"/>
<evidence type="ECO:0000256" key="1">
    <source>
        <dbReference type="SAM" id="MobiDB-lite"/>
    </source>
</evidence>
<evidence type="ECO:0000313" key="3">
    <source>
        <dbReference type="Proteomes" id="UP000813461"/>
    </source>
</evidence>
<sequence length="212" mass="23082">MPMIKSWSSVSGSAKVFISLDCFYRASVGQREWMPGGGVLALAEVKDKQPATPPQYFFSPPPPNSSLNPIRNCMLPASHLSNAYKLDVEMSATAAPSSAVDPESLPADTPTPSSAVEAAKVSISLVAATQANDSIGRTLRPGRTVTVIWKHDSKRPIAKAYREYLSEEGLDRDLVFKAQLRLQPNASREEFFDQRTEAGRGGRVDKKGETEE</sequence>
<evidence type="ECO:0000313" key="2">
    <source>
        <dbReference type="EMBL" id="KAH7071705.1"/>
    </source>
</evidence>
<feature type="region of interest" description="Disordered" evidence="1">
    <location>
        <begin position="186"/>
        <end position="212"/>
    </location>
</feature>
<dbReference type="Proteomes" id="UP000813461">
    <property type="component" value="Unassembled WGS sequence"/>
</dbReference>
<comment type="caution">
    <text evidence="2">The sequence shown here is derived from an EMBL/GenBank/DDBJ whole genome shotgun (WGS) entry which is preliminary data.</text>
</comment>
<protein>
    <submittedName>
        <fullName evidence="2">Uncharacterized protein</fullName>
    </submittedName>
</protein>
<feature type="compositionally biased region" description="Basic and acidic residues" evidence="1">
    <location>
        <begin position="187"/>
        <end position="212"/>
    </location>
</feature>